<dbReference type="GO" id="GO:0005524">
    <property type="term" value="F:ATP binding"/>
    <property type="evidence" value="ECO:0007669"/>
    <property type="project" value="UniProtKB-KW"/>
</dbReference>
<feature type="domain" description="Novel STAND NTPase 3" evidence="1">
    <location>
        <begin position="184"/>
        <end position="295"/>
    </location>
</feature>
<dbReference type="Pfam" id="PF20720">
    <property type="entry name" value="nSTAND3"/>
    <property type="match status" value="1"/>
</dbReference>
<sequence length="408" mass="47677">MNSKPNIPLLYLKKSLQKTYGKDNYHSIVKDFKSNVLALYNSFIEKCKAYNLETQQKQKGEYVSSKQKQYSKDFKEIFTGVEYEEHVLDDIISELIPQKRTVNDFINSIELIGTDYEKRDFYSIALEFKSWKDFSLQDFDKKKEKKVAVKRQETERLEIDIIDKKLNIIPSIETETSVLRIDLLENIFNLFKKNKKLSITGISGIGKTFLAKHFAEHFADKFSNIVWLNCAEGLPKALTQAKGIELLESLGLAQEYRSYSENEKGLLNLVVRHLGKIRGNNLLILDNIEEKIYSHKDEIKFLSENWNILGTSQQNLIGFENFIAPNFKKEALELFYTFYTIERYDERLVYLLSAIDYHTLTIELLAKTAQERQLSIIKLINRFNEKGLVHDKSFKILKINKIKCLIFV</sequence>
<dbReference type="InterPro" id="IPR027417">
    <property type="entry name" value="P-loop_NTPase"/>
</dbReference>
<organism evidence="2 3">
    <name type="scientific">Chryseobacterium indicum</name>
    <dbReference type="NCBI Taxonomy" id="2766954"/>
    <lineage>
        <taxon>Bacteria</taxon>
        <taxon>Pseudomonadati</taxon>
        <taxon>Bacteroidota</taxon>
        <taxon>Flavobacteriia</taxon>
        <taxon>Flavobacteriales</taxon>
        <taxon>Weeksellaceae</taxon>
        <taxon>Chryseobacterium group</taxon>
        <taxon>Chryseobacterium</taxon>
    </lineage>
</organism>
<evidence type="ECO:0000313" key="3">
    <source>
        <dbReference type="Proteomes" id="UP001430374"/>
    </source>
</evidence>
<comment type="caution">
    <text evidence="2">The sequence shown here is derived from an EMBL/GenBank/DDBJ whole genome shotgun (WGS) entry which is preliminary data.</text>
</comment>
<keyword evidence="2" id="KW-0547">Nucleotide-binding</keyword>
<evidence type="ECO:0000313" key="2">
    <source>
        <dbReference type="EMBL" id="MCF2221010.1"/>
    </source>
</evidence>
<reference evidence="2" key="1">
    <citation type="submission" date="2021-08" db="EMBL/GenBank/DDBJ databases">
        <title>Complete genome sequence of Chryseobacterium sp strain PS-8.</title>
        <authorList>
            <person name="Das S.K."/>
        </authorList>
    </citation>
    <scope>NUCLEOTIDE SEQUENCE</scope>
    <source>
        <strain evidence="2">PS-8</strain>
    </source>
</reference>
<dbReference type="Proteomes" id="UP001430374">
    <property type="component" value="Unassembled WGS sequence"/>
</dbReference>
<protein>
    <submittedName>
        <fullName evidence="2">ATP-binding protein</fullName>
    </submittedName>
</protein>
<keyword evidence="3" id="KW-1185">Reference proteome</keyword>
<gene>
    <name evidence="2" type="ORF">H9Q08_17125</name>
</gene>
<dbReference type="SUPFAM" id="SSF52540">
    <property type="entry name" value="P-loop containing nucleoside triphosphate hydrolases"/>
    <property type="match status" value="1"/>
</dbReference>
<evidence type="ECO:0000259" key="1">
    <source>
        <dbReference type="Pfam" id="PF20720"/>
    </source>
</evidence>
<dbReference type="RefSeq" id="WP_235132358.1">
    <property type="nucleotide sequence ID" value="NZ_JACSGT010000002.1"/>
</dbReference>
<dbReference type="InterPro" id="IPR049050">
    <property type="entry name" value="nSTAND3"/>
</dbReference>
<dbReference type="EMBL" id="JACSGT010000002">
    <property type="protein sequence ID" value="MCF2221010.1"/>
    <property type="molecule type" value="Genomic_DNA"/>
</dbReference>
<keyword evidence="2" id="KW-0067">ATP-binding</keyword>
<name>A0ABS9C9P4_9FLAO</name>
<proteinExistence type="predicted"/>
<dbReference type="Gene3D" id="3.40.50.300">
    <property type="entry name" value="P-loop containing nucleotide triphosphate hydrolases"/>
    <property type="match status" value="1"/>
</dbReference>
<accession>A0ABS9C9P4</accession>